<dbReference type="Proteomes" id="UP000250275">
    <property type="component" value="Unassembled WGS sequence"/>
</dbReference>
<gene>
    <name evidence="1" type="ORF">WN48_09707</name>
</gene>
<reference evidence="1 2" key="1">
    <citation type="submission" date="2015-07" db="EMBL/GenBank/DDBJ databases">
        <title>The genome of Eufriesea mexicana.</title>
        <authorList>
            <person name="Pan H."/>
            <person name="Kapheim K."/>
        </authorList>
    </citation>
    <scope>NUCLEOTIDE SEQUENCE [LARGE SCALE GENOMIC DNA]</scope>
    <source>
        <strain evidence="1">0111107269</strain>
        <tissue evidence="1">Whole body</tissue>
    </source>
</reference>
<evidence type="ECO:0000313" key="1">
    <source>
        <dbReference type="EMBL" id="OAD53589.1"/>
    </source>
</evidence>
<sequence length="79" mass="9130">MVPLDVFEKVPWHSRDNDMLRRCHSCGSPNQLALGCPGKKGHEVLQVRRIQTRLHELSKERSYEKQLQYLPNGGKHVPV</sequence>
<dbReference type="AlphaFoldDB" id="A0A310SHC2"/>
<proteinExistence type="predicted"/>
<protein>
    <submittedName>
        <fullName evidence="1">Uncharacterized protein</fullName>
    </submittedName>
</protein>
<dbReference type="EMBL" id="KQ766761">
    <property type="protein sequence ID" value="OAD53589.1"/>
    <property type="molecule type" value="Genomic_DNA"/>
</dbReference>
<name>A0A310SHC2_9HYME</name>
<organism evidence="1 2">
    <name type="scientific">Eufriesea mexicana</name>
    <dbReference type="NCBI Taxonomy" id="516756"/>
    <lineage>
        <taxon>Eukaryota</taxon>
        <taxon>Metazoa</taxon>
        <taxon>Ecdysozoa</taxon>
        <taxon>Arthropoda</taxon>
        <taxon>Hexapoda</taxon>
        <taxon>Insecta</taxon>
        <taxon>Pterygota</taxon>
        <taxon>Neoptera</taxon>
        <taxon>Endopterygota</taxon>
        <taxon>Hymenoptera</taxon>
        <taxon>Apocrita</taxon>
        <taxon>Aculeata</taxon>
        <taxon>Apoidea</taxon>
        <taxon>Anthophila</taxon>
        <taxon>Apidae</taxon>
        <taxon>Eufriesea</taxon>
    </lineage>
</organism>
<evidence type="ECO:0000313" key="2">
    <source>
        <dbReference type="Proteomes" id="UP000250275"/>
    </source>
</evidence>
<keyword evidence="2" id="KW-1185">Reference proteome</keyword>
<accession>A0A310SHC2</accession>